<dbReference type="AlphaFoldDB" id="A0A914HRQ2"/>
<keyword evidence="1" id="KW-1133">Transmembrane helix</keyword>
<feature type="transmembrane region" description="Helical" evidence="1">
    <location>
        <begin position="90"/>
        <end position="113"/>
    </location>
</feature>
<evidence type="ECO:0000313" key="3">
    <source>
        <dbReference type="WBParaSite" id="Gr19_v10_g3625.t1"/>
    </source>
</evidence>
<keyword evidence="2" id="KW-1185">Reference proteome</keyword>
<protein>
    <submittedName>
        <fullName evidence="3">Uncharacterized protein</fullName>
    </submittedName>
</protein>
<keyword evidence="1" id="KW-0472">Membrane</keyword>
<feature type="transmembrane region" description="Helical" evidence="1">
    <location>
        <begin position="22"/>
        <end position="47"/>
    </location>
</feature>
<name>A0A914HRQ2_GLORO</name>
<sequence length="157" mass="17798">MAPSVDPLYELYMYKGLVPREIASFGIIAMICCVGIGLNSSLVYVTIKTKPVTCILGDPSNQSENHYFTNISALFKMDFAEWSYSFQIQLIYLSICISIPSAALYIAEIVTIVRHKEFRNSFYDLFVMRRLPAISTSTKLELHRSTTIRFVLLAYSA</sequence>
<keyword evidence="1" id="KW-0812">Transmembrane</keyword>
<dbReference type="WBParaSite" id="Gr19_v10_g3625.t1">
    <property type="protein sequence ID" value="Gr19_v10_g3625.t1"/>
    <property type="gene ID" value="Gr19_v10_g3625"/>
</dbReference>
<proteinExistence type="predicted"/>
<accession>A0A914HRQ2</accession>
<evidence type="ECO:0000256" key="1">
    <source>
        <dbReference type="SAM" id="Phobius"/>
    </source>
</evidence>
<reference evidence="3" key="1">
    <citation type="submission" date="2022-11" db="UniProtKB">
        <authorList>
            <consortium name="WormBaseParasite"/>
        </authorList>
    </citation>
    <scope>IDENTIFICATION</scope>
</reference>
<dbReference type="Proteomes" id="UP000887572">
    <property type="component" value="Unplaced"/>
</dbReference>
<evidence type="ECO:0000313" key="2">
    <source>
        <dbReference type="Proteomes" id="UP000887572"/>
    </source>
</evidence>
<organism evidence="2 3">
    <name type="scientific">Globodera rostochiensis</name>
    <name type="common">Golden nematode worm</name>
    <name type="synonym">Heterodera rostochiensis</name>
    <dbReference type="NCBI Taxonomy" id="31243"/>
    <lineage>
        <taxon>Eukaryota</taxon>
        <taxon>Metazoa</taxon>
        <taxon>Ecdysozoa</taxon>
        <taxon>Nematoda</taxon>
        <taxon>Chromadorea</taxon>
        <taxon>Rhabditida</taxon>
        <taxon>Tylenchina</taxon>
        <taxon>Tylenchomorpha</taxon>
        <taxon>Tylenchoidea</taxon>
        <taxon>Heteroderidae</taxon>
        <taxon>Heteroderinae</taxon>
        <taxon>Globodera</taxon>
    </lineage>
</organism>